<feature type="compositionally biased region" description="Basic residues" evidence="1">
    <location>
        <begin position="79"/>
        <end position="90"/>
    </location>
</feature>
<evidence type="ECO:0008006" key="4">
    <source>
        <dbReference type="Google" id="ProtNLM"/>
    </source>
</evidence>
<dbReference type="RefSeq" id="WP_386054092.1">
    <property type="nucleotide sequence ID" value="NZ_JBHTKH010000014.1"/>
</dbReference>
<feature type="region of interest" description="Disordered" evidence="1">
    <location>
        <begin position="79"/>
        <end position="103"/>
    </location>
</feature>
<keyword evidence="3" id="KW-1185">Reference proteome</keyword>
<organism evidence="2 3">
    <name type="scientific">Terrabacter terrigena</name>
    <dbReference type="NCBI Taxonomy" id="574718"/>
    <lineage>
        <taxon>Bacteria</taxon>
        <taxon>Bacillati</taxon>
        <taxon>Actinomycetota</taxon>
        <taxon>Actinomycetes</taxon>
        <taxon>Micrococcales</taxon>
        <taxon>Intrasporangiaceae</taxon>
        <taxon>Terrabacter</taxon>
    </lineage>
</organism>
<sequence>MSGPRDPALRSRWVRQRRRTAAAHHPDRGGDTESYLSALAAVDRAFGVDEAVQREAAANLQVHVRHSWRGSRMRVSRRARRVARTVRSRLPRSFPGARRTTEI</sequence>
<dbReference type="EMBL" id="JBHTKH010000014">
    <property type="protein sequence ID" value="MFD1056061.1"/>
    <property type="molecule type" value="Genomic_DNA"/>
</dbReference>
<comment type="caution">
    <text evidence="2">The sequence shown here is derived from an EMBL/GenBank/DDBJ whole genome shotgun (WGS) entry which is preliminary data.</text>
</comment>
<accession>A0ABW3MZQ5</accession>
<evidence type="ECO:0000256" key="1">
    <source>
        <dbReference type="SAM" id="MobiDB-lite"/>
    </source>
</evidence>
<proteinExistence type="predicted"/>
<feature type="region of interest" description="Disordered" evidence="1">
    <location>
        <begin position="1"/>
        <end position="32"/>
    </location>
</feature>
<gene>
    <name evidence="2" type="ORF">ACFQ2V_17255</name>
</gene>
<evidence type="ECO:0000313" key="3">
    <source>
        <dbReference type="Proteomes" id="UP001597046"/>
    </source>
</evidence>
<name>A0ABW3MZQ5_9MICO</name>
<reference evidence="3" key="1">
    <citation type="journal article" date="2019" name="Int. J. Syst. Evol. Microbiol.">
        <title>The Global Catalogue of Microorganisms (GCM) 10K type strain sequencing project: providing services to taxonomists for standard genome sequencing and annotation.</title>
        <authorList>
            <consortium name="The Broad Institute Genomics Platform"/>
            <consortium name="The Broad Institute Genome Sequencing Center for Infectious Disease"/>
            <person name="Wu L."/>
            <person name="Ma J."/>
        </authorList>
    </citation>
    <scope>NUCLEOTIDE SEQUENCE [LARGE SCALE GENOMIC DNA]</scope>
    <source>
        <strain evidence="3">CCUG 57508</strain>
    </source>
</reference>
<protein>
    <recommendedName>
        <fullName evidence="4">J domain-containing protein</fullName>
    </recommendedName>
</protein>
<feature type="compositionally biased region" description="Basic residues" evidence="1">
    <location>
        <begin position="12"/>
        <end position="22"/>
    </location>
</feature>
<dbReference type="Proteomes" id="UP001597046">
    <property type="component" value="Unassembled WGS sequence"/>
</dbReference>
<evidence type="ECO:0000313" key="2">
    <source>
        <dbReference type="EMBL" id="MFD1056061.1"/>
    </source>
</evidence>